<sequence>MVGSRAPCFLAGSEGQCLYSDQGEGAVLMGFTITHLGVKAKLEIIRDVGHAVNFEAPFLLNRVRFRLMTSQNEAKNDDYVFSVLYFTMQHYPTEFQ</sequence>
<name>A0AA38WP38_9ASTR</name>
<organism evidence="1 2">
    <name type="scientific">Centaurea solstitialis</name>
    <name type="common">yellow star-thistle</name>
    <dbReference type="NCBI Taxonomy" id="347529"/>
    <lineage>
        <taxon>Eukaryota</taxon>
        <taxon>Viridiplantae</taxon>
        <taxon>Streptophyta</taxon>
        <taxon>Embryophyta</taxon>
        <taxon>Tracheophyta</taxon>
        <taxon>Spermatophyta</taxon>
        <taxon>Magnoliopsida</taxon>
        <taxon>eudicotyledons</taxon>
        <taxon>Gunneridae</taxon>
        <taxon>Pentapetalae</taxon>
        <taxon>asterids</taxon>
        <taxon>campanulids</taxon>
        <taxon>Asterales</taxon>
        <taxon>Asteraceae</taxon>
        <taxon>Carduoideae</taxon>
        <taxon>Cardueae</taxon>
        <taxon>Centaureinae</taxon>
        <taxon>Centaurea</taxon>
    </lineage>
</organism>
<dbReference type="Proteomes" id="UP001172457">
    <property type="component" value="Chromosome 2"/>
</dbReference>
<evidence type="ECO:0000313" key="1">
    <source>
        <dbReference type="EMBL" id="KAJ9559610.1"/>
    </source>
</evidence>
<dbReference type="EMBL" id="JARYMX010000002">
    <property type="protein sequence ID" value="KAJ9559610.1"/>
    <property type="molecule type" value="Genomic_DNA"/>
</dbReference>
<keyword evidence="2" id="KW-1185">Reference proteome</keyword>
<protein>
    <submittedName>
        <fullName evidence="1">Uncharacterized protein</fullName>
    </submittedName>
</protein>
<comment type="caution">
    <text evidence="1">The sequence shown here is derived from an EMBL/GenBank/DDBJ whole genome shotgun (WGS) entry which is preliminary data.</text>
</comment>
<reference evidence="1" key="1">
    <citation type="submission" date="2023-03" db="EMBL/GenBank/DDBJ databases">
        <title>Chromosome-scale reference genome and RAD-based genetic map of yellow starthistle (Centaurea solstitialis) reveal putative structural variation and QTLs associated with invader traits.</title>
        <authorList>
            <person name="Reatini B."/>
            <person name="Cang F.A."/>
            <person name="Jiang Q."/>
            <person name="Mckibben M.T.W."/>
            <person name="Barker M.S."/>
            <person name="Rieseberg L.H."/>
            <person name="Dlugosch K.M."/>
        </authorList>
    </citation>
    <scope>NUCLEOTIDE SEQUENCE</scope>
    <source>
        <strain evidence="1">CAN-66</strain>
        <tissue evidence="1">Leaf</tissue>
    </source>
</reference>
<evidence type="ECO:0000313" key="2">
    <source>
        <dbReference type="Proteomes" id="UP001172457"/>
    </source>
</evidence>
<gene>
    <name evidence="1" type="ORF">OSB04_004770</name>
</gene>
<dbReference type="AlphaFoldDB" id="A0AA38WP38"/>
<accession>A0AA38WP38</accession>
<proteinExistence type="predicted"/>